<dbReference type="InterPro" id="IPR042635">
    <property type="entry name" value="MEGF10/SREC1/2-like"/>
</dbReference>
<dbReference type="GO" id="GO:0005044">
    <property type="term" value="F:scavenger receptor activity"/>
    <property type="evidence" value="ECO:0007669"/>
    <property type="project" value="InterPro"/>
</dbReference>
<dbReference type="InterPro" id="IPR002049">
    <property type="entry name" value="LE_dom"/>
</dbReference>
<evidence type="ECO:0000313" key="3">
    <source>
        <dbReference type="Proteomes" id="UP000095287"/>
    </source>
</evidence>
<dbReference type="Gene3D" id="2.170.300.10">
    <property type="entry name" value="Tie2 ligand-binding domain superfamily"/>
    <property type="match status" value="1"/>
</dbReference>
<feature type="domain" description="Laminin EGF-like" evidence="2">
    <location>
        <begin position="16"/>
        <end position="56"/>
    </location>
</feature>
<evidence type="ECO:0000259" key="2">
    <source>
        <dbReference type="SMART" id="SM00180"/>
    </source>
</evidence>
<dbReference type="Pfam" id="PF00053">
    <property type="entry name" value="EGF_laminin"/>
    <property type="match status" value="1"/>
</dbReference>
<organism evidence="3 4">
    <name type="scientific">Steinernema glaseri</name>
    <dbReference type="NCBI Taxonomy" id="37863"/>
    <lineage>
        <taxon>Eukaryota</taxon>
        <taxon>Metazoa</taxon>
        <taxon>Ecdysozoa</taxon>
        <taxon>Nematoda</taxon>
        <taxon>Chromadorea</taxon>
        <taxon>Rhabditida</taxon>
        <taxon>Tylenchina</taxon>
        <taxon>Panagrolaimomorpha</taxon>
        <taxon>Strongyloidoidea</taxon>
        <taxon>Steinernematidae</taxon>
        <taxon>Steinernema</taxon>
    </lineage>
</organism>
<accession>A0A1I8A3S5</accession>
<dbReference type="Proteomes" id="UP000095287">
    <property type="component" value="Unplaced"/>
</dbReference>
<sequence length="137" mass="14520">MRCPVGQWGVDCLNNCTCASDRKQCDAVNGHCQCASGLQGDLCQDYCEVGFWGPDCINQCKCKSLSSDCSATTGECTCKPGYFGEFCDKICPEGQFGDYCKQSCGQCAEGMICDPVFVPKVSSATTVSSPVASALRA</sequence>
<protein>
    <submittedName>
        <fullName evidence="4">EGF-like domain-containing protein</fullName>
    </submittedName>
</protein>
<evidence type="ECO:0000256" key="1">
    <source>
        <dbReference type="ARBA" id="ARBA00022536"/>
    </source>
</evidence>
<dbReference type="SMART" id="SM00180">
    <property type="entry name" value="EGF_Lam"/>
    <property type="match status" value="2"/>
</dbReference>
<feature type="domain" description="Laminin EGF-like" evidence="2">
    <location>
        <begin position="60"/>
        <end position="100"/>
    </location>
</feature>
<dbReference type="PRINTS" id="PR00011">
    <property type="entry name" value="EGFLAMININ"/>
</dbReference>
<dbReference type="WBParaSite" id="L893_g32398.t1">
    <property type="protein sequence ID" value="L893_g32398.t1"/>
    <property type="gene ID" value="L893_g32398"/>
</dbReference>
<evidence type="ECO:0000313" key="4">
    <source>
        <dbReference type="WBParaSite" id="L893_g32398.t1"/>
    </source>
</evidence>
<dbReference type="AlphaFoldDB" id="A0A1I8A3S5"/>
<proteinExistence type="predicted"/>
<name>A0A1I8A3S5_9BILA</name>
<keyword evidence="3" id="KW-1185">Reference proteome</keyword>
<keyword evidence="1" id="KW-0245">EGF-like domain</keyword>
<dbReference type="PANTHER" id="PTHR24043">
    <property type="entry name" value="SCAVENGER RECEPTOR CLASS F"/>
    <property type="match status" value="1"/>
</dbReference>
<reference evidence="4" key="1">
    <citation type="submission" date="2016-11" db="UniProtKB">
        <authorList>
            <consortium name="WormBaseParasite"/>
        </authorList>
    </citation>
    <scope>IDENTIFICATION</scope>
</reference>